<evidence type="ECO:0000313" key="3">
    <source>
        <dbReference type="Proteomes" id="UP000245996"/>
    </source>
</evidence>
<reference evidence="2 3" key="1">
    <citation type="submission" date="2018-05" db="EMBL/GenBank/DDBJ databases">
        <title>Genomic Encyclopedia of Type Strains, Phase IV (KMG-V): Genome sequencing to study the core and pangenomes of soil and plant-associated prokaryotes.</title>
        <authorList>
            <person name="Whitman W."/>
        </authorList>
    </citation>
    <scope>NUCLEOTIDE SEQUENCE [LARGE SCALE GENOMIC DNA]</scope>
    <source>
        <strain evidence="2 3">PNG 92-11</strain>
    </source>
</reference>
<name>A0AAN2FEZ3_ENTAG</name>
<evidence type="ECO:0000313" key="2">
    <source>
        <dbReference type="EMBL" id="PWJ82684.1"/>
    </source>
</evidence>
<reference evidence="1" key="2">
    <citation type="submission" date="2022-05" db="EMBL/GenBank/DDBJ databases">
        <authorList>
            <person name="Pothier F. J."/>
        </authorList>
    </citation>
    <scope>NUCLEOTIDE SEQUENCE</scope>
    <source>
        <strain evidence="1">DAPP-PG734</strain>
    </source>
</reference>
<proteinExistence type="predicted"/>
<protein>
    <submittedName>
        <fullName evidence="1">Uncharacterized protein</fullName>
    </submittedName>
</protein>
<evidence type="ECO:0000313" key="4">
    <source>
        <dbReference type="Proteomes" id="UP001158961"/>
    </source>
</evidence>
<dbReference type="Proteomes" id="UP001158961">
    <property type="component" value="Chromosome"/>
</dbReference>
<gene>
    <name evidence="2" type="ORF">C7430_101243</name>
    <name evidence="1" type="ORF">DAPPPG734_09520</name>
</gene>
<evidence type="ECO:0000313" key="1">
    <source>
        <dbReference type="EMBL" id="CAH6275558.1"/>
    </source>
</evidence>
<dbReference type="EMBL" id="QGHE01000001">
    <property type="protein sequence ID" value="PWJ82684.1"/>
    <property type="molecule type" value="Genomic_DNA"/>
</dbReference>
<organism evidence="1 4">
    <name type="scientific">Enterobacter agglomerans</name>
    <name type="common">Erwinia herbicola</name>
    <name type="synonym">Pantoea agglomerans</name>
    <dbReference type="NCBI Taxonomy" id="549"/>
    <lineage>
        <taxon>Bacteria</taxon>
        <taxon>Pseudomonadati</taxon>
        <taxon>Pseudomonadota</taxon>
        <taxon>Gammaproteobacteria</taxon>
        <taxon>Enterobacterales</taxon>
        <taxon>Erwiniaceae</taxon>
        <taxon>Pantoea</taxon>
        <taxon>Pantoea agglomerans group</taxon>
    </lineage>
</organism>
<dbReference type="EMBL" id="OW970315">
    <property type="protein sequence ID" value="CAH6275558.1"/>
    <property type="molecule type" value="Genomic_DNA"/>
</dbReference>
<sequence length="46" mass="5139">MTPFCNVLPLTGLGSAGMAFMERDLHHLQRLNSFDLHDLIVEVSIV</sequence>
<accession>A0AAN2FEZ3</accession>
<dbReference type="AlphaFoldDB" id="A0AAN2FEZ3"/>
<dbReference type="Proteomes" id="UP000245996">
    <property type="component" value="Unassembled WGS sequence"/>
</dbReference>